<evidence type="ECO:0000256" key="1">
    <source>
        <dbReference type="SAM" id="Phobius"/>
    </source>
</evidence>
<evidence type="ECO:0000313" key="2">
    <source>
        <dbReference type="EMBL" id="GAT98024.1"/>
    </source>
</evidence>
<keyword evidence="1" id="KW-0472">Membrane</keyword>
<name>A0A5K1UKX2_ENTHI</name>
<gene>
    <name evidence="2" type="ORF">CL6EHI_146970</name>
</gene>
<sequence length="975" mass="112826">MQRKTKFQTRNVRVHGSLSQQSILMETYNDITKVPPKKETLQEIFNGEKVKFIISDNSSNQLMRLICFDGDVLIPMEIVNEIFRSERIYEKNPFLKVEKKVVVMLIQAVLFNRKYNFNEMKTSEIIQFISSLPFVKIIREKNLISSLVSCIEQKQLYFEEEIEMHMVKGLIEMNDIDKIRIVAKSFKTPTAIKKIYSFLYTLNQINIPSISNEHLFLIGQMAIEKKDMKMFRGFIKEQNERKISSSGIFLWKMWNINENSIQQGLFDLFIQTLQTFKNEENDMYFLITIEEVILHEEYLPYLYSIINQVILILDTRCTITNLYHCIKIISHFSGTEKSNDLIIKNHWYELIIKRITGKLELAPIALPLLINILSSFHCCQNQQLDLNSFYSSRQTYQLSNLQSQSQCLINNSHIEEVLLCYLTQSKDNPSMILSILQAFDMVFHHKAVDISFSNFILPALISLCDVFENETLIINRSLNLFFQVELNLQSSISETLLLHLKDIAIKYIDQGDIIEIISRILFICVTQDSHIATNNNNIISLITTILKTYTNSPQIIMSTIKTISFLCSRNMSSNYFQQEGTSLDVSIALKMALDDFDKYKDQIFFENFVEECSFILGLTASVCEDIDTLENWLALVKDVSSYFPNSIKAKESGNVISVEINERLPSNMTRNERKNSQLIHSLLKQSGNKSSVQIFKIINENVQLLNEEITKLVSICNDFISSKTLHKTICLIALINALKQTDIAQNLALELTKTKFLDRANKNEGSSRYKIHLYILQLIIQSYSNSLCIEQELFVLYDLFKSDRTIEELLNKSKNLTSFYSSLQTIKSQESINSFLMLLPFQSFSNKSLIDTYLSYYIKLLNVSIERVFSSEKINEDLILSFLLCGIILAPAYVLIYQNLIIHLTTLIIGRLQQKQVVQEDIFLVLSLLSLSSSSYVKQSFKSHKDLECLYNFFDGCHDLRSVEIAKKLIEKFSS</sequence>
<dbReference type="VEuPathDB" id="AmoebaDB:EHI7A_012880"/>
<protein>
    <submittedName>
        <fullName evidence="2">Uncharacterized protein</fullName>
    </submittedName>
</protein>
<dbReference type="AlphaFoldDB" id="A0A5K1UKX2"/>
<dbReference type="VEuPathDB" id="AmoebaDB:KM1_029200"/>
<proteinExistence type="predicted"/>
<reference evidence="2 3" key="1">
    <citation type="submission" date="2016-05" db="EMBL/GenBank/DDBJ databases">
        <title>First whole genome sequencing of Entamoeba histolytica HM1:IMSS-clone-6.</title>
        <authorList>
            <person name="Mukherjee Avik.K."/>
            <person name="Izumyama S."/>
            <person name="Nakada-Tsukui K."/>
            <person name="Nozaki T."/>
        </authorList>
    </citation>
    <scope>NUCLEOTIDE SEQUENCE [LARGE SCALE GENOMIC DNA]</scope>
    <source>
        <strain evidence="2 3">HM1:IMSS clone 6</strain>
    </source>
</reference>
<keyword evidence="1" id="KW-0812">Transmembrane</keyword>
<comment type="caution">
    <text evidence="2">The sequence shown here is derived from an EMBL/GenBank/DDBJ whole genome shotgun (WGS) entry which is preliminary data.</text>
</comment>
<evidence type="ECO:0000313" key="3">
    <source>
        <dbReference type="Proteomes" id="UP000078387"/>
    </source>
</evidence>
<dbReference type="VEuPathDB" id="AmoebaDB:EHI5A_027590"/>
<organism evidence="2 3">
    <name type="scientific">Entamoeba histolytica</name>
    <dbReference type="NCBI Taxonomy" id="5759"/>
    <lineage>
        <taxon>Eukaryota</taxon>
        <taxon>Amoebozoa</taxon>
        <taxon>Evosea</taxon>
        <taxon>Archamoebae</taxon>
        <taxon>Mastigamoebida</taxon>
        <taxon>Entamoebidae</taxon>
        <taxon>Entamoeba</taxon>
    </lineage>
</organism>
<keyword evidence="1" id="KW-1133">Transmembrane helix</keyword>
<accession>A0A5K1UKX2</accession>
<dbReference type="EMBL" id="BDEQ01000001">
    <property type="protein sequence ID" value="GAT98024.1"/>
    <property type="molecule type" value="Genomic_DNA"/>
</dbReference>
<dbReference type="VEuPathDB" id="AmoebaDB:EHI_146970"/>
<feature type="transmembrane region" description="Helical" evidence="1">
    <location>
        <begin position="878"/>
        <end position="896"/>
    </location>
</feature>
<dbReference type="VEuPathDB" id="AmoebaDB:EHI8A_009590"/>
<dbReference type="Proteomes" id="UP000078387">
    <property type="component" value="Unassembled WGS sequence"/>
</dbReference>
<dbReference type="OMA" id="CCQNQQI"/>